<keyword evidence="2" id="KW-0808">Transferase</keyword>
<protein>
    <submittedName>
        <fullName evidence="4">Class I SAM-dependent methyltransferase</fullName>
    </submittedName>
</protein>
<dbReference type="SUPFAM" id="SSF53335">
    <property type="entry name" value="S-adenosyl-L-methionine-dependent methyltransferases"/>
    <property type="match status" value="1"/>
</dbReference>
<dbReference type="Gene3D" id="3.40.50.150">
    <property type="entry name" value="Vaccinia Virus protein VP39"/>
    <property type="match status" value="1"/>
</dbReference>
<evidence type="ECO:0000256" key="1">
    <source>
        <dbReference type="ARBA" id="ARBA00022603"/>
    </source>
</evidence>
<organism evidence="4 5">
    <name type="scientific">Enterococcus hulanensis</name>
    <dbReference type="NCBI Taxonomy" id="2559929"/>
    <lineage>
        <taxon>Bacteria</taxon>
        <taxon>Bacillati</taxon>
        <taxon>Bacillota</taxon>
        <taxon>Bacilli</taxon>
        <taxon>Lactobacillales</taxon>
        <taxon>Enterococcaceae</taxon>
        <taxon>Enterococcus</taxon>
    </lineage>
</organism>
<sequence>MEDRYQSFAYDYDEFGSIEDYLGAERLFFQQLFSERDAKTVLDCACGTGQHLFMFSEMNLEVVGSDYSKAMLEVAEKNLTERGITVPLHQCDFRYLEEVHKEKFDAIACLTTALPHLHSEQDLVTALKSMKARLNSEGILVLTQGTTHHNLALPAIEVVVNRLDFSRVFVKEQDEEFQTIHVLDMYHSTERMENNQYDIVYKIILDEDYRRLLTEAGFENIEIYGDYDKNAYDKESKRLIVVAQ</sequence>
<name>A0ABU3F2A9_9ENTE</name>
<dbReference type="GO" id="GO:0008168">
    <property type="term" value="F:methyltransferase activity"/>
    <property type="evidence" value="ECO:0007669"/>
    <property type="project" value="UniProtKB-KW"/>
</dbReference>
<dbReference type="PANTHER" id="PTHR43861:SF1">
    <property type="entry name" value="TRANS-ACONITATE 2-METHYLTRANSFERASE"/>
    <property type="match status" value="1"/>
</dbReference>
<feature type="domain" description="Methyltransferase" evidence="3">
    <location>
        <begin position="41"/>
        <end position="138"/>
    </location>
</feature>
<dbReference type="Proteomes" id="UP001252875">
    <property type="component" value="Unassembled WGS sequence"/>
</dbReference>
<dbReference type="Gene3D" id="2.20.25.110">
    <property type="entry name" value="S-adenosyl-L-methionine-dependent methyltransferases"/>
    <property type="match status" value="1"/>
</dbReference>
<dbReference type="InterPro" id="IPR041698">
    <property type="entry name" value="Methyltransf_25"/>
</dbReference>
<evidence type="ECO:0000313" key="5">
    <source>
        <dbReference type="Proteomes" id="UP001252875"/>
    </source>
</evidence>
<keyword evidence="1 4" id="KW-0489">Methyltransferase</keyword>
<comment type="caution">
    <text evidence="4">The sequence shown here is derived from an EMBL/GenBank/DDBJ whole genome shotgun (WGS) entry which is preliminary data.</text>
</comment>
<dbReference type="InterPro" id="IPR029063">
    <property type="entry name" value="SAM-dependent_MTases_sf"/>
</dbReference>
<reference evidence="4 5" key="1">
    <citation type="submission" date="2023-03" db="EMBL/GenBank/DDBJ databases">
        <authorList>
            <person name="Shen W."/>
            <person name="Cai J."/>
        </authorList>
    </citation>
    <scope>NUCLEOTIDE SEQUENCE [LARGE SCALE GENOMIC DNA]</scope>
    <source>
        <strain evidence="4 5">D6-4</strain>
    </source>
</reference>
<evidence type="ECO:0000256" key="2">
    <source>
        <dbReference type="ARBA" id="ARBA00022679"/>
    </source>
</evidence>
<dbReference type="PANTHER" id="PTHR43861">
    <property type="entry name" value="TRANS-ACONITATE 2-METHYLTRANSFERASE-RELATED"/>
    <property type="match status" value="1"/>
</dbReference>
<gene>
    <name evidence="4" type="ORF">P7D85_15835</name>
</gene>
<evidence type="ECO:0000313" key="4">
    <source>
        <dbReference type="EMBL" id="MDT2601259.1"/>
    </source>
</evidence>
<proteinExistence type="predicted"/>
<dbReference type="RefSeq" id="WP_311823185.1">
    <property type="nucleotide sequence ID" value="NZ_JARPYF010000009.1"/>
</dbReference>
<accession>A0ABU3F2A9</accession>
<dbReference type="CDD" id="cd02440">
    <property type="entry name" value="AdoMet_MTases"/>
    <property type="match status" value="1"/>
</dbReference>
<dbReference type="Pfam" id="PF13649">
    <property type="entry name" value="Methyltransf_25"/>
    <property type="match status" value="1"/>
</dbReference>
<dbReference type="GO" id="GO:0032259">
    <property type="term" value="P:methylation"/>
    <property type="evidence" value="ECO:0007669"/>
    <property type="project" value="UniProtKB-KW"/>
</dbReference>
<dbReference type="EMBL" id="JARPYI010000010">
    <property type="protein sequence ID" value="MDT2601259.1"/>
    <property type="molecule type" value="Genomic_DNA"/>
</dbReference>
<evidence type="ECO:0000259" key="3">
    <source>
        <dbReference type="Pfam" id="PF13649"/>
    </source>
</evidence>
<keyword evidence="5" id="KW-1185">Reference proteome</keyword>